<gene>
    <name evidence="3" type="primary">LOC107430478</name>
</gene>
<name>A0ABM3IWR2_ZIZJJ</name>
<protein>
    <submittedName>
        <fullName evidence="3">Protein At-4/1 isoform X1</fullName>
    </submittedName>
</protein>
<evidence type="ECO:0000313" key="3">
    <source>
        <dbReference type="RefSeq" id="XP_048336930.2"/>
    </source>
</evidence>
<keyword evidence="1" id="KW-0175">Coiled coil</keyword>
<sequence>MIKEKMAATANDETDSLLLTFDQIYENFKSGVMEIQLLKSKSDTEVRKFQALEVTCNSLKQENERLTKLYTESLNNLANELEYRSSCKSLKEELKRMSDEYFSKKDEHGKAMESLKQEYSTKIRDLEAQIRGLLIEKATSEATINHLRLDLAAHKSHIQDLATRLDQVHMNMESKYNLEIQDLKDCLTIEQEEKNDLNKKLRDLEKELLISRSKLGEKQPDSTSDWHVETIKIEIIKLRRENEILKQKLLHSKAG</sequence>
<keyword evidence="2" id="KW-1185">Reference proteome</keyword>
<reference evidence="3" key="2">
    <citation type="submission" date="2025-08" db="UniProtKB">
        <authorList>
            <consortium name="RefSeq"/>
        </authorList>
    </citation>
    <scope>IDENTIFICATION</scope>
    <source>
        <tissue evidence="3">Seedling</tissue>
    </source>
</reference>
<dbReference type="Proteomes" id="UP001652623">
    <property type="component" value="Chromosome 1"/>
</dbReference>
<dbReference type="GeneID" id="107430478"/>
<dbReference type="RefSeq" id="XP_048336930.2">
    <property type="nucleotide sequence ID" value="XM_048480973.2"/>
</dbReference>
<organism evidence="2 3">
    <name type="scientific">Ziziphus jujuba</name>
    <name type="common">Chinese jujube</name>
    <name type="synonym">Ziziphus sativa</name>
    <dbReference type="NCBI Taxonomy" id="326968"/>
    <lineage>
        <taxon>Eukaryota</taxon>
        <taxon>Viridiplantae</taxon>
        <taxon>Streptophyta</taxon>
        <taxon>Embryophyta</taxon>
        <taxon>Tracheophyta</taxon>
        <taxon>Spermatophyta</taxon>
        <taxon>Magnoliopsida</taxon>
        <taxon>eudicotyledons</taxon>
        <taxon>Gunneridae</taxon>
        <taxon>Pentapetalae</taxon>
        <taxon>rosids</taxon>
        <taxon>fabids</taxon>
        <taxon>Rosales</taxon>
        <taxon>Rhamnaceae</taxon>
        <taxon>Paliureae</taxon>
        <taxon>Ziziphus</taxon>
    </lineage>
</organism>
<feature type="coiled-coil region" evidence="1">
    <location>
        <begin position="180"/>
        <end position="248"/>
    </location>
</feature>
<reference evidence="2" key="1">
    <citation type="submission" date="2025-05" db="UniProtKB">
        <authorList>
            <consortium name="RefSeq"/>
        </authorList>
    </citation>
    <scope>NUCLEOTIDE SEQUENCE [LARGE SCALE GENOMIC DNA]</scope>
</reference>
<accession>A0ABM3IWR2</accession>
<feature type="coiled-coil region" evidence="1">
    <location>
        <begin position="49"/>
        <end position="143"/>
    </location>
</feature>
<evidence type="ECO:0000313" key="2">
    <source>
        <dbReference type="Proteomes" id="UP001652623"/>
    </source>
</evidence>
<evidence type="ECO:0000256" key="1">
    <source>
        <dbReference type="SAM" id="Coils"/>
    </source>
</evidence>
<proteinExistence type="predicted"/>